<dbReference type="Proteomes" id="UP001595722">
    <property type="component" value="Unassembled WGS sequence"/>
</dbReference>
<evidence type="ECO:0000313" key="3">
    <source>
        <dbReference type="Proteomes" id="UP001595722"/>
    </source>
</evidence>
<feature type="chain" id="PRO_5046673521" evidence="1">
    <location>
        <begin position="27"/>
        <end position="441"/>
    </location>
</feature>
<dbReference type="InterPro" id="IPR015943">
    <property type="entry name" value="WD40/YVTN_repeat-like_dom_sf"/>
</dbReference>
<name>A0ABV7VND7_9GAMM</name>
<dbReference type="SUPFAM" id="SSF50974">
    <property type="entry name" value="Nitrous oxide reductase, N-terminal domain"/>
    <property type="match status" value="1"/>
</dbReference>
<gene>
    <name evidence="2" type="ORF">ACFOMG_00645</name>
</gene>
<dbReference type="RefSeq" id="WP_376864168.1">
    <property type="nucleotide sequence ID" value="NZ_JBHRYB010000001.1"/>
</dbReference>
<dbReference type="InterPro" id="IPR051200">
    <property type="entry name" value="Host-pathogen_enzymatic-act"/>
</dbReference>
<comment type="caution">
    <text evidence="2">The sequence shown here is derived from an EMBL/GenBank/DDBJ whole genome shotgun (WGS) entry which is preliminary data.</text>
</comment>
<dbReference type="InterPro" id="IPR011045">
    <property type="entry name" value="N2O_reductase_N"/>
</dbReference>
<evidence type="ECO:0000256" key="1">
    <source>
        <dbReference type="SAM" id="SignalP"/>
    </source>
</evidence>
<reference evidence="3" key="1">
    <citation type="journal article" date="2019" name="Int. J. Syst. Evol. Microbiol.">
        <title>The Global Catalogue of Microorganisms (GCM) 10K type strain sequencing project: providing services to taxonomists for standard genome sequencing and annotation.</title>
        <authorList>
            <consortium name="The Broad Institute Genomics Platform"/>
            <consortium name="The Broad Institute Genome Sequencing Center for Infectious Disease"/>
            <person name="Wu L."/>
            <person name="Ma J."/>
        </authorList>
    </citation>
    <scope>NUCLEOTIDE SEQUENCE [LARGE SCALE GENOMIC DNA]</scope>
    <source>
        <strain evidence="3">KCTC 42424</strain>
    </source>
</reference>
<accession>A0ABV7VND7</accession>
<dbReference type="Gene3D" id="2.130.10.10">
    <property type="entry name" value="YVTN repeat-like/Quinoprotein amine dehydrogenase"/>
    <property type="match status" value="2"/>
</dbReference>
<keyword evidence="3" id="KW-1185">Reference proteome</keyword>
<protein>
    <submittedName>
        <fullName evidence="2">YncE family protein</fullName>
    </submittedName>
</protein>
<dbReference type="EMBL" id="JBHRYB010000001">
    <property type="protein sequence ID" value="MFC3678617.1"/>
    <property type="molecule type" value="Genomic_DNA"/>
</dbReference>
<dbReference type="PANTHER" id="PTHR47197:SF3">
    <property type="entry name" value="DIHYDRO-HEME D1 DEHYDROGENASE"/>
    <property type="match status" value="1"/>
</dbReference>
<sequence length="441" mass="49660">MNSLRSKITGLLLFGLLTFSSAPASADFASWLRWLFKIPEPVVEPVEPQPTEPGTPDQYPDGLRPAIFVGNNWDGTIDVIDGDNYDILGRINAIPDYQQRMEYLWSHPDKHIIFLGIRNLIGEGNDQFVDDMYSTPDGELLIVSRPSFADVVALDLDNGDIVWRFEVDGDRADHMALSPDGTQVAVSASTGNVVHLLDVYSGEEQGRFPTGNSPHENLYSDDGKRIYHSSIGYVFMPFDGQLLRESTRGERKFLVYDTETEEIIKDFDIKGKLEEAGLGHLSPVIRPMAHTSDYRYFYFQLSFLHGLVEFDMETEKVTRLAELPNLIPHTPKISYVNDSAHHGLAMSDDDAKLCVAGTMSDYAAIVDRETFEYTILEGLGEKPYWAVTDRSGENCLISWSATDQVSVINYETGEEIKRIDVGNHPQRVREGMLKIDWTSLY</sequence>
<organism evidence="2 3">
    <name type="scientific">Bacterioplanoides pacificum</name>
    <dbReference type="NCBI Taxonomy" id="1171596"/>
    <lineage>
        <taxon>Bacteria</taxon>
        <taxon>Pseudomonadati</taxon>
        <taxon>Pseudomonadota</taxon>
        <taxon>Gammaproteobacteria</taxon>
        <taxon>Oceanospirillales</taxon>
        <taxon>Oceanospirillaceae</taxon>
        <taxon>Bacterioplanoides</taxon>
    </lineage>
</organism>
<keyword evidence="1" id="KW-0732">Signal</keyword>
<dbReference type="PANTHER" id="PTHR47197">
    <property type="entry name" value="PROTEIN NIRF"/>
    <property type="match status" value="1"/>
</dbReference>
<evidence type="ECO:0000313" key="2">
    <source>
        <dbReference type="EMBL" id="MFC3678617.1"/>
    </source>
</evidence>
<feature type="signal peptide" evidence="1">
    <location>
        <begin position="1"/>
        <end position="26"/>
    </location>
</feature>
<proteinExistence type="predicted"/>